<gene>
    <name evidence="1" type="ORF">EJ063_08805</name>
</gene>
<dbReference type="Proteomes" id="UP000268973">
    <property type="component" value="Unassembled WGS sequence"/>
</dbReference>
<keyword evidence="2" id="KW-1185">Reference proteome</keyword>
<evidence type="ECO:0000313" key="1">
    <source>
        <dbReference type="EMBL" id="RTZ16876.1"/>
    </source>
</evidence>
<evidence type="ECO:0000313" key="2">
    <source>
        <dbReference type="Proteomes" id="UP000268973"/>
    </source>
</evidence>
<name>A0A3S0PQA4_9VIBR</name>
<dbReference type="OrthoDB" id="5906338at2"/>
<dbReference type="RefSeq" id="WP_126573897.1">
    <property type="nucleotide sequence ID" value="NZ_RXZH01000002.1"/>
</dbReference>
<organism evidence="1 2">
    <name type="scientific">Vibrio aquaticus</name>
    <dbReference type="NCBI Taxonomy" id="2496559"/>
    <lineage>
        <taxon>Bacteria</taxon>
        <taxon>Pseudomonadati</taxon>
        <taxon>Pseudomonadota</taxon>
        <taxon>Gammaproteobacteria</taxon>
        <taxon>Vibrionales</taxon>
        <taxon>Vibrionaceae</taxon>
        <taxon>Vibrio</taxon>
    </lineage>
</organism>
<protein>
    <submittedName>
        <fullName evidence="1">Uncharacterized protein</fullName>
    </submittedName>
</protein>
<dbReference type="AlphaFoldDB" id="A0A3S0PQA4"/>
<proteinExistence type="predicted"/>
<dbReference type="EMBL" id="RXZH01000002">
    <property type="protein sequence ID" value="RTZ16876.1"/>
    <property type="molecule type" value="Genomic_DNA"/>
</dbReference>
<comment type="caution">
    <text evidence="1">The sequence shown here is derived from an EMBL/GenBank/DDBJ whole genome shotgun (WGS) entry which is preliminary data.</text>
</comment>
<reference evidence="1 2" key="1">
    <citation type="submission" date="2018-12" db="EMBL/GenBank/DDBJ databases">
        <title>Vibrio sp. isolated from China Sea.</title>
        <authorList>
            <person name="Li Y."/>
        </authorList>
    </citation>
    <scope>NUCLEOTIDE SEQUENCE [LARGE SCALE GENOMIC DNA]</scope>
    <source>
        <strain evidence="1 2">BEI207</strain>
    </source>
</reference>
<sequence length="102" mass="11802">MKHNLFLWAMLISMPTYADDSEHNPLARKLKSSIQKQISDKKLEGYCDLFIELDYSNTKAVVKRVSGIGDHKVCKASKKLVHKGRAHKYTVTEKYIRLHIEN</sequence>
<accession>A0A3S0PQA4</accession>